<keyword evidence="3" id="KW-0804">Transcription</keyword>
<keyword evidence="6" id="KW-0614">Plasmid</keyword>
<evidence type="ECO:0000313" key="8">
    <source>
        <dbReference type="Proteomes" id="UP001149314"/>
    </source>
</evidence>
<accession>A0A514V6N5</accession>
<reference evidence="5" key="2">
    <citation type="journal article" date="2023" name="Genes Genomics">
        <title>Genomic insights of Leclercia adecarboxylata strains linked to an outbreak in public hospitals in Mexico.</title>
        <authorList>
            <person name="Barrios-Villa E."/>
            <person name="Pacheco-Flores B."/>
            <person name="Lozano-Zarain P."/>
            <person name="Del Campo-Ortega R."/>
            <person name="de Jesus Ascencio-Montiel I."/>
            <person name="Gonzalez-Leon M."/>
            <person name="Camorlinga-Ponce M."/>
            <person name="Gaytan Cervantes F.J."/>
            <person name="Gonzalez Torres C."/>
            <person name="Aguilar E."/>
            <person name="Gonzalez Ibarra J."/>
            <person name="Torres Lopez F.J."/>
            <person name="Rosas-Vargas H."/>
            <person name="Gonzalez-Bonilla C.R."/>
            <person name="Del Carmen Rocha-Gracia R."/>
        </authorList>
    </citation>
    <scope>NUCLEOTIDE SEQUENCE</scope>
    <source>
        <strain evidence="5">Lac40</strain>
    </source>
</reference>
<dbReference type="Gene3D" id="1.10.10.10">
    <property type="entry name" value="Winged helix-like DNA-binding domain superfamily/Winged helix DNA-binding domain"/>
    <property type="match status" value="1"/>
</dbReference>
<dbReference type="Proteomes" id="UP000317812">
    <property type="component" value="Plasmid pLA-109"/>
</dbReference>
<dbReference type="EMBL" id="CP035380">
    <property type="protein sequence ID" value="QDK16822.1"/>
    <property type="molecule type" value="Genomic_DNA"/>
</dbReference>
<evidence type="ECO:0000259" key="4">
    <source>
        <dbReference type="PROSITE" id="PS50987"/>
    </source>
</evidence>
<dbReference type="NCBIfam" id="NF033788">
    <property type="entry name" value="HTH_metalloreg"/>
    <property type="match status" value="1"/>
</dbReference>
<dbReference type="RefSeq" id="WP_103825202.1">
    <property type="nucleotide sequence ID" value="NZ_CP035380.1"/>
</dbReference>
<reference evidence="6 7" key="1">
    <citation type="submission" date="2019-01" db="EMBL/GenBank/DDBJ databases">
        <title>Florfenicol resistance in Enterobacteriaceae and whole-genome sequence analysis of florfenicol-resistant Leclercia adecarboxylata strain R25.</title>
        <authorList>
            <person name="Bao Q."/>
            <person name="Ying Y."/>
        </authorList>
    </citation>
    <scope>NUCLEOTIDE SEQUENCE [LARGE SCALE GENOMIC DNA]</scope>
    <source>
        <strain evidence="6 7">R25</strain>
        <plasmid evidence="6">pLA-109</plasmid>
        <plasmid evidence="7">pla-109</plasmid>
    </source>
</reference>
<keyword evidence="1" id="KW-0805">Transcription regulation</keyword>
<dbReference type="Pfam" id="PF12840">
    <property type="entry name" value="HTH_20"/>
    <property type="match status" value="1"/>
</dbReference>
<feature type="domain" description="HTH arsR-type" evidence="4">
    <location>
        <begin position="1"/>
        <end position="95"/>
    </location>
</feature>
<protein>
    <submittedName>
        <fullName evidence="5">Metalloregulator ArsR/SmtB family transcription factor</fullName>
    </submittedName>
    <submittedName>
        <fullName evidence="6">Transcriptional regulator</fullName>
    </submittedName>
</protein>
<dbReference type="GO" id="GO:0003700">
    <property type="term" value="F:DNA-binding transcription factor activity"/>
    <property type="evidence" value="ECO:0007669"/>
    <property type="project" value="InterPro"/>
</dbReference>
<evidence type="ECO:0000256" key="2">
    <source>
        <dbReference type="ARBA" id="ARBA00023125"/>
    </source>
</evidence>
<evidence type="ECO:0000256" key="1">
    <source>
        <dbReference type="ARBA" id="ARBA00023015"/>
    </source>
</evidence>
<dbReference type="InterPro" id="IPR011991">
    <property type="entry name" value="ArsR-like_HTH"/>
</dbReference>
<dbReference type="CDD" id="cd00090">
    <property type="entry name" value="HTH_ARSR"/>
    <property type="match status" value="1"/>
</dbReference>
<dbReference type="Proteomes" id="UP001149314">
    <property type="component" value="Unassembled WGS sequence"/>
</dbReference>
<evidence type="ECO:0000313" key="5">
    <source>
        <dbReference type="EMBL" id="MDC6640610.1"/>
    </source>
</evidence>
<dbReference type="PROSITE" id="PS50987">
    <property type="entry name" value="HTH_ARSR_2"/>
    <property type="match status" value="1"/>
</dbReference>
<gene>
    <name evidence="6" type="ORF">ES815_00135</name>
    <name evidence="5" type="ORF">OEZ79_20480</name>
</gene>
<geneLocation type="plasmid" evidence="7">
    <name>pla-109</name>
</geneLocation>
<sequence length="101" mass="10916">MELDTAARVLKELGHATRLGIYRTLIKAGHQGMPVGELQQQLAVPASTLSHHLSSLMAVSLVRQERQGRTLFCHACYDNLGALIAFLTDECCSGGSERPAP</sequence>
<name>A0A514V6N5_9ENTR</name>
<dbReference type="OrthoDB" id="5297460at2"/>
<evidence type="ECO:0000313" key="7">
    <source>
        <dbReference type="Proteomes" id="UP000317812"/>
    </source>
</evidence>
<dbReference type="SUPFAM" id="SSF46785">
    <property type="entry name" value="Winged helix' DNA-binding domain"/>
    <property type="match status" value="1"/>
</dbReference>
<dbReference type="SMART" id="SM00418">
    <property type="entry name" value="HTH_ARSR"/>
    <property type="match status" value="1"/>
</dbReference>
<dbReference type="InterPro" id="IPR051011">
    <property type="entry name" value="Metal_resp_trans_reg"/>
</dbReference>
<keyword evidence="2" id="KW-0238">DNA-binding</keyword>
<dbReference type="AlphaFoldDB" id="A0A514V6N5"/>
<evidence type="ECO:0000256" key="3">
    <source>
        <dbReference type="ARBA" id="ARBA00023163"/>
    </source>
</evidence>
<dbReference type="PANTHER" id="PTHR43132:SF2">
    <property type="entry name" value="ARSENICAL RESISTANCE OPERON REPRESSOR ARSR-RELATED"/>
    <property type="match status" value="1"/>
</dbReference>
<evidence type="ECO:0000313" key="6">
    <source>
        <dbReference type="EMBL" id="QDK16822.1"/>
    </source>
</evidence>
<geneLocation type="plasmid" evidence="6">
    <name>pLA-109</name>
</geneLocation>
<dbReference type="GO" id="GO:0003677">
    <property type="term" value="F:DNA binding"/>
    <property type="evidence" value="ECO:0007669"/>
    <property type="project" value="UniProtKB-KW"/>
</dbReference>
<dbReference type="InterPro" id="IPR036388">
    <property type="entry name" value="WH-like_DNA-bd_sf"/>
</dbReference>
<dbReference type="EMBL" id="JAOURS010000029">
    <property type="protein sequence ID" value="MDC6640610.1"/>
    <property type="molecule type" value="Genomic_DNA"/>
</dbReference>
<dbReference type="InterPro" id="IPR036390">
    <property type="entry name" value="WH_DNA-bd_sf"/>
</dbReference>
<organism evidence="5 8">
    <name type="scientific">Leclercia adecarboxylata</name>
    <dbReference type="NCBI Taxonomy" id="83655"/>
    <lineage>
        <taxon>Bacteria</taxon>
        <taxon>Pseudomonadati</taxon>
        <taxon>Pseudomonadota</taxon>
        <taxon>Gammaproteobacteria</taxon>
        <taxon>Enterobacterales</taxon>
        <taxon>Enterobacteriaceae</taxon>
        <taxon>Leclercia</taxon>
    </lineage>
</organism>
<proteinExistence type="predicted"/>
<dbReference type="PANTHER" id="PTHR43132">
    <property type="entry name" value="ARSENICAL RESISTANCE OPERON REPRESSOR ARSR-RELATED"/>
    <property type="match status" value="1"/>
</dbReference>
<dbReference type="InterPro" id="IPR001845">
    <property type="entry name" value="HTH_ArsR_DNA-bd_dom"/>
</dbReference>